<protein>
    <submittedName>
        <fullName evidence="1">Uncharacterized protein</fullName>
    </submittedName>
</protein>
<sequence length="270" mass="30663">MDDIRRLWRFKFEVLGPLERDILVELADPPEGPDESLSMSDDPEATLVWWVIYAELFHHSLEVAYLPLDVLASRPAPLSSILRYKWIVYCMPDADSFHSMDFANDELPDFYKSRLQHGSDGEDLNPQLSMYIELAGLLRQSLWLKRLDPTPMYNNLHPAHRRIFIESAMSLGFRSLELLLPEGPQLLAPDLEKLARDIADALPVVSAGPVDVGGRPGVAELRELFDDPWLSSTAPSLQDDLKFTLWGNWKGPGERSALTRAVRSRLQRDS</sequence>
<accession>A0ABQ0LIS5</accession>
<gene>
    <name evidence="1" type="ORF">MCHLO_08193</name>
</gene>
<keyword evidence="2" id="KW-1185">Reference proteome</keyword>
<name>A0ABQ0LIS5_MYCCL</name>
<organism evidence="1 2">
    <name type="scientific">Mycena chlorophos</name>
    <name type="common">Agaric fungus</name>
    <name type="synonym">Agaricus chlorophos</name>
    <dbReference type="NCBI Taxonomy" id="658473"/>
    <lineage>
        <taxon>Eukaryota</taxon>
        <taxon>Fungi</taxon>
        <taxon>Dikarya</taxon>
        <taxon>Basidiomycota</taxon>
        <taxon>Agaricomycotina</taxon>
        <taxon>Agaricomycetes</taxon>
        <taxon>Agaricomycetidae</taxon>
        <taxon>Agaricales</taxon>
        <taxon>Marasmiineae</taxon>
        <taxon>Mycenaceae</taxon>
        <taxon>Mycena</taxon>
    </lineage>
</organism>
<reference evidence="1" key="1">
    <citation type="submission" date="2014-09" db="EMBL/GenBank/DDBJ databases">
        <title>Genome sequence of the luminous mushroom Mycena chlorophos for searching fungal bioluminescence genes.</title>
        <authorList>
            <person name="Tanaka Y."/>
            <person name="Kasuga D."/>
            <person name="Oba Y."/>
            <person name="Hase S."/>
            <person name="Sato K."/>
            <person name="Oba Y."/>
            <person name="Sakakibara Y."/>
        </authorList>
    </citation>
    <scope>NUCLEOTIDE SEQUENCE</scope>
</reference>
<dbReference type="Proteomes" id="UP000815677">
    <property type="component" value="Unassembled WGS sequence"/>
</dbReference>
<proteinExistence type="predicted"/>
<dbReference type="EMBL" id="DF846814">
    <property type="protein sequence ID" value="GAT51014.1"/>
    <property type="molecule type" value="Genomic_DNA"/>
</dbReference>
<evidence type="ECO:0000313" key="1">
    <source>
        <dbReference type="EMBL" id="GAT51014.1"/>
    </source>
</evidence>
<evidence type="ECO:0000313" key="2">
    <source>
        <dbReference type="Proteomes" id="UP000815677"/>
    </source>
</evidence>